<dbReference type="InterPro" id="IPR003607">
    <property type="entry name" value="HD/PDEase_dom"/>
</dbReference>
<dbReference type="AlphaFoldDB" id="A0A1I4UHF9"/>
<dbReference type="STRING" id="39841.SAMN05660836_01801"/>
<proteinExistence type="predicted"/>
<sequence>MWKQEILSFVEKFEHPAWGVSHFKRVYELSLHLAELQGMKVDEECLFAAAYLHDIGAFEPYKQSGVDHAERSALIADEILASVGFPMEKTPLVKEIIRGHMFYVDPVDRNEVILFHDADTLEFMGWVGIARLLSIVGLDDWTPDLASAVKLIERFSRELPDRLYTPQAKEMGQTRQAEMLIFLTGLSDETSGLETL</sequence>
<dbReference type="PANTHER" id="PTHR33594">
    <property type="entry name" value="SUPERFAMILY HYDROLASE, PUTATIVE (AFU_ORTHOLOGUE AFUA_1G03035)-RELATED"/>
    <property type="match status" value="1"/>
</dbReference>
<evidence type="ECO:0000313" key="2">
    <source>
        <dbReference type="EMBL" id="SFM88422.1"/>
    </source>
</evidence>
<evidence type="ECO:0000259" key="1">
    <source>
        <dbReference type="SMART" id="SM00471"/>
    </source>
</evidence>
<dbReference type="RefSeq" id="WP_093395163.1">
    <property type="nucleotide sequence ID" value="NZ_FOUU01000006.1"/>
</dbReference>
<dbReference type="EMBL" id="FOUU01000006">
    <property type="protein sequence ID" value="SFM88422.1"/>
    <property type="molecule type" value="Genomic_DNA"/>
</dbReference>
<dbReference type="PANTHER" id="PTHR33594:SF1">
    <property type="entry name" value="HD_PDEASE DOMAIN-CONTAINING PROTEIN"/>
    <property type="match status" value="1"/>
</dbReference>
<dbReference type="SMART" id="SM00471">
    <property type="entry name" value="HDc"/>
    <property type="match status" value="1"/>
</dbReference>
<organism evidence="2 3">
    <name type="scientific">Thermodesulforhabdus norvegica</name>
    <dbReference type="NCBI Taxonomy" id="39841"/>
    <lineage>
        <taxon>Bacteria</taxon>
        <taxon>Pseudomonadati</taxon>
        <taxon>Thermodesulfobacteriota</taxon>
        <taxon>Syntrophobacteria</taxon>
        <taxon>Syntrophobacterales</taxon>
        <taxon>Thermodesulforhabdaceae</taxon>
        <taxon>Thermodesulforhabdus</taxon>
    </lineage>
</organism>
<feature type="domain" description="HD/PDEase" evidence="1">
    <location>
        <begin position="15"/>
        <end position="167"/>
    </location>
</feature>
<dbReference type="Proteomes" id="UP000199611">
    <property type="component" value="Unassembled WGS sequence"/>
</dbReference>
<reference evidence="2 3" key="1">
    <citation type="submission" date="2016-10" db="EMBL/GenBank/DDBJ databases">
        <authorList>
            <person name="de Groot N.N."/>
        </authorList>
    </citation>
    <scope>NUCLEOTIDE SEQUENCE [LARGE SCALE GENOMIC DNA]</scope>
    <source>
        <strain evidence="2 3">DSM 9990</strain>
    </source>
</reference>
<dbReference type="SUPFAM" id="SSF109604">
    <property type="entry name" value="HD-domain/PDEase-like"/>
    <property type="match status" value="1"/>
</dbReference>
<evidence type="ECO:0000313" key="3">
    <source>
        <dbReference type="Proteomes" id="UP000199611"/>
    </source>
</evidence>
<dbReference type="CDD" id="cd00077">
    <property type="entry name" value="HDc"/>
    <property type="match status" value="1"/>
</dbReference>
<dbReference type="Pfam" id="PF01966">
    <property type="entry name" value="HD"/>
    <property type="match status" value="1"/>
</dbReference>
<dbReference type="Gene3D" id="1.10.3210.10">
    <property type="entry name" value="Hypothetical protein af1432"/>
    <property type="match status" value="1"/>
</dbReference>
<dbReference type="InterPro" id="IPR006674">
    <property type="entry name" value="HD_domain"/>
</dbReference>
<keyword evidence="3" id="KW-1185">Reference proteome</keyword>
<gene>
    <name evidence="2" type="ORF">SAMN05660836_01801</name>
</gene>
<dbReference type="OrthoDB" id="9797344at2"/>
<protein>
    <submittedName>
        <fullName evidence="2">HD domain-containing protein</fullName>
    </submittedName>
</protein>
<name>A0A1I4UHF9_9BACT</name>
<accession>A0A1I4UHF9</accession>